<feature type="coiled-coil region" evidence="1">
    <location>
        <begin position="12"/>
        <end position="49"/>
    </location>
</feature>
<evidence type="ECO:0000256" key="1">
    <source>
        <dbReference type="SAM" id="Coils"/>
    </source>
</evidence>
<name>T1GEU3_MEGSC</name>
<accession>T1GEU3</accession>
<evidence type="ECO:0000313" key="3">
    <source>
        <dbReference type="Proteomes" id="UP000015102"/>
    </source>
</evidence>
<dbReference type="EMBL" id="CAQQ02139300">
    <property type="status" value="NOT_ANNOTATED_CDS"/>
    <property type="molecule type" value="Genomic_DNA"/>
</dbReference>
<evidence type="ECO:0000313" key="2">
    <source>
        <dbReference type="EnsemblMetazoa" id="MESCA001864-PA"/>
    </source>
</evidence>
<organism evidence="2 3">
    <name type="scientific">Megaselia scalaris</name>
    <name type="common">Humpbacked fly</name>
    <name type="synonym">Phora scalaris</name>
    <dbReference type="NCBI Taxonomy" id="36166"/>
    <lineage>
        <taxon>Eukaryota</taxon>
        <taxon>Metazoa</taxon>
        <taxon>Ecdysozoa</taxon>
        <taxon>Arthropoda</taxon>
        <taxon>Hexapoda</taxon>
        <taxon>Insecta</taxon>
        <taxon>Pterygota</taxon>
        <taxon>Neoptera</taxon>
        <taxon>Endopterygota</taxon>
        <taxon>Diptera</taxon>
        <taxon>Brachycera</taxon>
        <taxon>Muscomorpha</taxon>
        <taxon>Platypezoidea</taxon>
        <taxon>Phoridae</taxon>
        <taxon>Megaseliini</taxon>
        <taxon>Megaselia</taxon>
    </lineage>
</organism>
<reference evidence="3" key="1">
    <citation type="submission" date="2013-02" db="EMBL/GenBank/DDBJ databases">
        <authorList>
            <person name="Hughes D."/>
        </authorList>
    </citation>
    <scope>NUCLEOTIDE SEQUENCE</scope>
    <source>
        <strain>Durham</strain>
        <strain evidence="3">NC isolate 2 -- Noor lab</strain>
    </source>
</reference>
<dbReference type="Proteomes" id="UP000015102">
    <property type="component" value="Unassembled WGS sequence"/>
</dbReference>
<reference evidence="2" key="2">
    <citation type="submission" date="2015-06" db="UniProtKB">
        <authorList>
            <consortium name="EnsemblMetazoa"/>
        </authorList>
    </citation>
    <scope>IDENTIFICATION</scope>
</reference>
<dbReference type="HOGENOM" id="CLU_928403_0_0_1"/>
<sequence>MVKAFDVDRLHITNLNDLKKETKELMQIIENLEIQHETLLNDLHIVLEEQTVQELEIVLSKMLHTKLQVNAERLENIKCLEETVSQSQTLAEIVWLVLQLDLEKTRARFDNTEDLIVETQKCQRRINLMKNLESRNDLIITEMNQNFESKISEIFGNSKILKSPKNCIKEFEKFNRMLKYSLKSLVNENHYSSINDILMKIQENVDILEPFVNNSPIRKPIAENIKFINEIFNTKIDISKMEDLYKSIRMDFQKLSSNMGDKLWKSSQLLWIWFLTEPEKVVMAIEECKKVFLNFRDITY</sequence>
<dbReference type="AlphaFoldDB" id="T1GEU3"/>
<keyword evidence="3" id="KW-1185">Reference proteome</keyword>
<dbReference type="EnsemblMetazoa" id="MESCA001864-RA">
    <property type="protein sequence ID" value="MESCA001864-PA"/>
    <property type="gene ID" value="MESCA001864"/>
</dbReference>
<keyword evidence="1" id="KW-0175">Coiled coil</keyword>
<protein>
    <submittedName>
        <fullName evidence="2">Uncharacterized protein</fullName>
    </submittedName>
</protein>
<dbReference type="EMBL" id="CAQQ02139301">
    <property type="status" value="NOT_ANNOTATED_CDS"/>
    <property type="molecule type" value="Genomic_DNA"/>
</dbReference>
<proteinExistence type="predicted"/>
<dbReference type="STRING" id="36166.T1GEU3"/>